<dbReference type="Proteomes" id="UP001596417">
    <property type="component" value="Unassembled WGS sequence"/>
</dbReference>
<sequence length="57" mass="5798">MDLELVAVALITGIVTGAVFKTVGVPIPAPPDFAGVMGILGVFLGYKLAEMAPSILL</sequence>
<evidence type="ECO:0000313" key="2">
    <source>
        <dbReference type="Proteomes" id="UP001596417"/>
    </source>
</evidence>
<dbReference type="EMBL" id="JBHTAX010000001">
    <property type="protein sequence ID" value="MFC7189555.1"/>
    <property type="molecule type" value="Genomic_DNA"/>
</dbReference>
<comment type="caution">
    <text evidence="1">The sequence shown here is derived from an EMBL/GenBank/DDBJ whole genome shotgun (WGS) entry which is preliminary data.</text>
</comment>
<dbReference type="AlphaFoldDB" id="A0ABD5YSW5"/>
<evidence type="ECO:0000313" key="1">
    <source>
        <dbReference type="EMBL" id="MFC7189555.1"/>
    </source>
</evidence>
<dbReference type="NCBIfam" id="TIGR03510">
    <property type="entry name" value="XapX"/>
    <property type="match status" value="1"/>
</dbReference>
<dbReference type="RefSeq" id="WP_264383123.1">
    <property type="nucleotide sequence ID" value="NZ_JBHSZC010000001.1"/>
</dbReference>
<keyword evidence="2" id="KW-1185">Reference proteome</keyword>
<proteinExistence type="predicted"/>
<protein>
    <submittedName>
        <fullName evidence="1">XapX domain-containing protein</fullName>
    </submittedName>
</protein>
<organism evidence="1 2">
    <name type="scientific">Halocatena marina</name>
    <dbReference type="NCBI Taxonomy" id="2934937"/>
    <lineage>
        <taxon>Archaea</taxon>
        <taxon>Methanobacteriati</taxon>
        <taxon>Methanobacteriota</taxon>
        <taxon>Stenosarchaea group</taxon>
        <taxon>Halobacteria</taxon>
        <taxon>Halobacteriales</taxon>
        <taxon>Natronomonadaceae</taxon>
        <taxon>Halocatena</taxon>
    </lineage>
</organism>
<gene>
    <name evidence="1" type="ORF">ACFQL7_06610</name>
</gene>
<accession>A0ABD5YSW5</accession>
<reference evidence="1 2" key="1">
    <citation type="journal article" date="2019" name="Int. J. Syst. Evol. Microbiol.">
        <title>The Global Catalogue of Microorganisms (GCM) 10K type strain sequencing project: providing services to taxonomists for standard genome sequencing and annotation.</title>
        <authorList>
            <consortium name="The Broad Institute Genomics Platform"/>
            <consortium name="The Broad Institute Genome Sequencing Center for Infectious Disease"/>
            <person name="Wu L."/>
            <person name="Ma J."/>
        </authorList>
    </citation>
    <scope>NUCLEOTIDE SEQUENCE [LARGE SCALE GENOMIC DNA]</scope>
    <source>
        <strain evidence="1 2">RDMS1</strain>
    </source>
</reference>
<name>A0ABD5YSW5_9EURY</name>
<dbReference type="InterPro" id="IPR020017">
    <property type="entry name" value="XapX_domain"/>
</dbReference>